<dbReference type="PANTHER" id="PTHR45836:SF13">
    <property type="entry name" value="PROTEIN CRUMBS"/>
    <property type="match status" value="1"/>
</dbReference>
<proteinExistence type="predicted"/>
<keyword evidence="9" id="KW-0472">Membrane</keyword>
<dbReference type="EMBL" id="JAIWYP010000008">
    <property type="protein sequence ID" value="KAH3785149.1"/>
    <property type="molecule type" value="Genomic_DNA"/>
</dbReference>
<dbReference type="AlphaFoldDB" id="A0A9D4IU87"/>
<evidence type="ECO:0000256" key="5">
    <source>
        <dbReference type="ARBA" id="ARBA00022729"/>
    </source>
</evidence>
<dbReference type="FunFam" id="2.10.25.10:FF:000006">
    <property type="entry name" value="Versican core protein-like isoform 1"/>
    <property type="match status" value="2"/>
</dbReference>
<keyword evidence="10 12" id="KW-1015">Disulfide bond</keyword>
<dbReference type="SMART" id="SM00179">
    <property type="entry name" value="EGF_CA"/>
    <property type="match status" value="6"/>
</dbReference>
<keyword evidence="6" id="KW-0677">Repeat</keyword>
<keyword evidence="11" id="KW-0325">Glycoprotein</keyword>
<evidence type="ECO:0000313" key="15">
    <source>
        <dbReference type="EMBL" id="KAH3785149.1"/>
    </source>
</evidence>
<comment type="caution">
    <text evidence="15">The sequence shown here is derived from an EMBL/GenBank/DDBJ whole genome shotgun (WGS) entry which is preliminary data.</text>
</comment>
<dbReference type="FunFam" id="2.10.25.10:FF:000004">
    <property type="entry name" value="Neurogenic locus notch 1"/>
    <property type="match status" value="1"/>
</dbReference>
<evidence type="ECO:0000256" key="3">
    <source>
        <dbReference type="ARBA" id="ARBA00022536"/>
    </source>
</evidence>
<sequence length="377" mass="39720">MLKFGTERSEFWTFGFIILSLTITAYACTWGNYDDCSSWPGCDRSCGGGSRCRVCESCFWKIDKTFCENCNTFCFNGGSFVNGACTCTSWRSGVCCEQCKHVTIANCLPGRQECGGSPDGIRCTQCENGYTSGGYGKGCIDINECSSYPCRNGATCTNLLNQFSCRCTPGYTGPTCASDINECASNPCRNGATCNDLVNQFTCRCAPGYTGPTCASDVNECASSPCRNGATCTDLVNHFTCSCAPGYTGPTCASDIPECASNPCRNGATCTDLVNQFTCRCAPGYTGPTCTTDINECASNPCKNGAACNNLVNGFSCSCSLGYAGVTCATDINECADILNGGCDDMCINTIGSFKCACTGNSTLETDGFSCFGKFTP</sequence>
<dbReference type="PROSITE" id="PS50026">
    <property type="entry name" value="EGF_3"/>
    <property type="match status" value="5"/>
</dbReference>
<evidence type="ECO:0000256" key="4">
    <source>
        <dbReference type="ARBA" id="ARBA00022692"/>
    </source>
</evidence>
<dbReference type="GO" id="GO:0009986">
    <property type="term" value="C:cell surface"/>
    <property type="evidence" value="ECO:0007669"/>
    <property type="project" value="TreeGrafter"/>
</dbReference>
<dbReference type="GO" id="GO:0007219">
    <property type="term" value="P:Notch signaling pathway"/>
    <property type="evidence" value="ECO:0007669"/>
    <property type="project" value="TreeGrafter"/>
</dbReference>
<dbReference type="GO" id="GO:0005509">
    <property type="term" value="F:calcium ion binding"/>
    <property type="evidence" value="ECO:0007669"/>
    <property type="project" value="InterPro"/>
</dbReference>
<evidence type="ECO:0000256" key="9">
    <source>
        <dbReference type="ARBA" id="ARBA00023136"/>
    </source>
</evidence>
<dbReference type="PROSITE" id="PS00022">
    <property type="entry name" value="EGF_1"/>
    <property type="match status" value="5"/>
</dbReference>
<feature type="disulfide bond" evidence="12">
    <location>
        <begin position="281"/>
        <end position="290"/>
    </location>
</feature>
<evidence type="ECO:0000256" key="12">
    <source>
        <dbReference type="PROSITE-ProRule" id="PRU00076"/>
    </source>
</evidence>
<accession>A0A9D4IU87</accession>
<feature type="signal peptide" evidence="13">
    <location>
        <begin position="1"/>
        <end position="27"/>
    </location>
</feature>
<dbReference type="Pfam" id="PF07645">
    <property type="entry name" value="EGF_CA"/>
    <property type="match status" value="1"/>
</dbReference>
<dbReference type="InterPro" id="IPR009030">
    <property type="entry name" value="Growth_fac_rcpt_cys_sf"/>
</dbReference>
<dbReference type="InterPro" id="IPR051355">
    <property type="entry name" value="Notch/Slit_guidance"/>
</dbReference>
<keyword evidence="3 12" id="KW-0245">EGF-like domain</keyword>
<dbReference type="PANTHER" id="PTHR45836">
    <property type="entry name" value="SLIT HOMOLOG"/>
    <property type="match status" value="1"/>
</dbReference>
<dbReference type="InterPro" id="IPR001881">
    <property type="entry name" value="EGF-like_Ca-bd_dom"/>
</dbReference>
<dbReference type="Proteomes" id="UP000828390">
    <property type="component" value="Unassembled WGS sequence"/>
</dbReference>
<dbReference type="Pfam" id="PF00008">
    <property type="entry name" value="EGF"/>
    <property type="match status" value="5"/>
</dbReference>
<dbReference type="SUPFAM" id="SSF57184">
    <property type="entry name" value="Growth factor receptor domain"/>
    <property type="match status" value="1"/>
</dbReference>
<dbReference type="CDD" id="cd00054">
    <property type="entry name" value="EGF_CA"/>
    <property type="match status" value="5"/>
</dbReference>
<feature type="domain" description="EGF-like" evidence="14">
    <location>
        <begin position="141"/>
        <end position="177"/>
    </location>
</feature>
<keyword evidence="5 13" id="KW-0732">Signal</keyword>
<dbReference type="Gene3D" id="2.10.25.10">
    <property type="entry name" value="Laminin"/>
    <property type="match status" value="6"/>
</dbReference>
<dbReference type="InterPro" id="IPR000742">
    <property type="entry name" value="EGF"/>
</dbReference>
<name>A0A9D4IU87_DREPO</name>
<dbReference type="FunFam" id="2.10.25.10:FF:000327">
    <property type="entry name" value="neurogenic locus notch homolog protein 4"/>
    <property type="match status" value="1"/>
</dbReference>
<evidence type="ECO:0000256" key="8">
    <source>
        <dbReference type="ARBA" id="ARBA00022989"/>
    </source>
</evidence>
<keyword evidence="7" id="KW-0106">Calcium</keyword>
<gene>
    <name evidence="15" type="ORF">DPMN_163234</name>
</gene>
<feature type="domain" description="EGF-like" evidence="14">
    <location>
        <begin position="293"/>
        <end position="329"/>
    </location>
</feature>
<evidence type="ECO:0000256" key="10">
    <source>
        <dbReference type="ARBA" id="ARBA00023157"/>
    </source>
</evidence>
<reference evidence="15" key="1">
    <citation type="journal article" date="2019" name="bioRxiv">
        <title>The Genome of the Zebra Mussel, Dreissena polymorpha: A Resource for Invasive Species Research.</title>
        <authorList>
            <person name="McCartney M.A."/>
            <person name="Auch B."/>
            <person name="Kono T."/>
            <person name="Mallez S."/>
            <person name="Zhang Y."/>
            <person name="Obille A."/>
            <person name="Becker A."/>
            <person name="Abrahante J.E."/>
            <person name="Garbe J."/>
            <person name="Badalamenti J.P."/>
            <person name="Herman A."/>
            <person name="Mangelson H."/>
            <person name="Liachko I."/>
            <person name="Sullivan S."/>
            <person name="Sone E.D."/>
            <person name="Koren S."/>
            <person name="Silverstein K.A.T."/>
            <person name="Beckman K.B."/>
            <person name="Gohl D.M."/>
        </authorList>
    </citation>
    <scope>NUCLEOTIDE SEQUENCE</scope>
    <source>
        <strain evidence="15">Duluth1</strain>
        <tissue evidence="15">Whole animal</tissue>
    </source>
</reference>
<dbReference type="GO" id="GO:0007411">
    <property type="term" value="P:axon guidance"/>
    <property type="evidence" value="ECO:0007669"/>
    <property type="project" value="TreeGrafter"/>
</dbReference>
<evidence type="ECO:0000256" key="7">
    <source>
        <dbReference type="ARBA" id="ARBA00022837"/>
    </source>
</evidence>
<dbReference type="PROSITE" id="PS00010">
    <property type="entry name" value="ASX_HYDROXYL"/>
    <property type="match status" value="5"/>
</dbReference>
<dbReference type="PROSITE" id="PS01186">
    <property type="entry name" value="EGF_2"/>
    <property type="match status" value="5"/>
</dbReference>
<feature type="disulfide bond" evidence="12">
    <location>
        <begin position="167"/>
        <end position="176"/>
    </location>
</feature>
<comment type="subcellular location">
    <subcellularLocation>
        <location evidence="1">Cell membrane</location>
        <topology evidence="1">Single-pass type I membrane protein</topology>
    </subcellularLocation>
</comment>
<feature type="domain" description="EGF-like" evidence="14">
    <location>
        <begin position="179"/>
        <end position="215"/>
    </location>
</feature>
<organism evidence="15 16">
    <name type="scientific">Dreissena polymorpha</name>
    <name type="common">Zebra mussel</name>
    <name type="synonym">Mytilus polymorpha</name>
    <dbReference type="NCBI Taxonomy" id="45954"/>
    <lineage>
        <taxon>Eukaryota</taxon>
        <taxon>Metazoa</taxon>
        <taxon>Spiralia</taxon>
        <taxon>Lophotrochozoa</taxon>
        <taxon>Mollusca</taxon>
        <taxon>Bivalvia</taxon>
        <taxon>Autobranchia</taxon>
        <taxon>Heteroconchia</taxon>
        <taxon>Euheterodonta</taxon>
        <taxon>Imparidentia</taxon>
        <taxon>Neoheterodontei</taxon>
        <taxon>Myida</taxon>
        <taxon>Dreissenoidea</taxon>
        <taxon>Dreissenidae</taxon>
        <taxon>Dreissena</taxon>
    </lineage>
</organism>
<evidence type="ECO:0000256" key="6">
    <source>
        <dbReference type="ARBA" id="ARBA00022737"/>
    </source>
</evidence>
<evidence type="ECO:0000256" key="1">
    <source>
        <dbReference type="ARBA" id="ARBA00004251"/>
    </source>
</evidence>
<dbReference type="InterPro" id="IPR049883">
    <property type="entry name" value="NOTCH1_EGF-like"/>
</dbReference>
<feature type="domain" description="EGF-like" evidence="14">
    <location>
        <begin position="255"/>
        <end position="291"/>
    </location>
</feature>
<keyword evidence="4" id="KW-0812">Transmembrane</keyword>
<dbReference type="InterPro" id="IPR000152">
    <property type="entry name" value="EGF-type_Asp/Asn_hydroxyl_site"/>
</dbReference>
<feature type="disulfide bond" evidence="12">
    <location>
        <begin position="319"/>
        <end position="328"/>
    </location>
</feature>
<feature type="disulfide bond" evidence="12">
    <location>
        <begin position="205"/>
        <end position="214"/>
    </location>
</feature>
<evidence type="ECO:0000313" key="16">
    <source>
        <dbReference type="Proteomes" id="UP000828390"/>
    </source>
</evidence>
<dbReference type="FunFam" id="2.10.25.10:FF:000391">
    <property type="entry name" value="Weary, isoform C"/>
    <property type="match status" value="1"/>
</dbReference>
<dbReference type="SUPFAM" id="SSF57196">
    <property type="entry name" value="EGF/Laminin"/>
    <property type="match status" value="2"/>
</dbReference>
<evidence type="ECO:0000256" key="11">
    <source>
        <dbReference type="ARBA" id="ARBA00023180"/>
    </source>
</evidence>
<evidence type="ECO:0000256" key="2">
    <source>
        <dbReference type="ARBA" id="ARBA00022475"/>
    </source>
</evidence>
<reference evidence="15" key="2">
    <citation type="submission" date="2020-11" db="EMBL/GenBank/DDBJ databases">
        <authorList>
            <person name="McCartney M.A."/>
            <person name="Auch B."/>
            <person name="Kono T."/>
            <person name="Mallez S."/>
            <person name="Becker A."/>
            <person name="Gohl D.M."/>
            <person name="Silverstein K.A.T."/>
            <person name="Koren S."/>
            <person name="Bechman K.B."/>
            <person name="Herman A."/>
            <person name="Abrahante J.E."/>
            <person name="Garbe J."/>
        </authorList>
    </citation>
    <scope>NUCLEOTIDE SEQUENCE</scope>
    <source>
        <strain evidence="15">Duluth1</strain>
        <tissue evidence="15">Whole animal</tissue>
    </source>
</reference>
<dbReference type="PRINTS" id="PR00010">
    <property type="entry name" value="EGFBLOOD"/>
</dbReference>
<protein>
    <recommendedName>
        <fullName evidence="14">EGF-like domain-containing protein</fullName>
    </recommendedName>
</protein>
<dbReference type="GO" id="GO:0005886">
    <property type="term" value="C:plasma membrane"/>
    <property type="evidence" value="ECO:0007669"/>
    <property type="project" value="UniProtKB-SubCell"/>
</dbReference>
<dbReference type="SMART" id="SM00181">
    <property type="entry name" value="EGF"/>
    <property type="match status" value="7"/>
</dbReference>
<keyword evidence="8" id="KW-1133">Transmembrane helix</keyword>
<dbReference type="InterPro" id="IPR018097">
    <property type="entry name" value="EGF_Ca-bd_CS"/>
</dbReference>
<dbReference type="PROSITE" id="PS51257">
    <property type="entry name" value="PROKAR_LIPOPROTEIN"/>
    <property type="match status" value="1"/>
</dbReference>
<dbReference type="PROSITE" id="PS01187">
    <property type="entry name" value="EGF_CA"/>
    <property type="match status" value="3"/>
</dbReference>
<evidence type="ECO:0000259" key="14">
    <source>
        <dbReference type="PROSITE" id="PS50026"/>
    </source>
</evidence>
<evidence type="ECO:0000256" key="13">
    <source>
        <dbReference type="SAM" id="SignalP"/>
    </source>
</evidence>
<feature type="domain" description="EGF-like" evidence="14">
    <location>
        <begin position="217"/>
        <end position="253"/>
    </location>
</feature>
<feature type="chain" id="PRO_5038670039" description="EGF-like domain-containing protein" evidence="13">
    <location>
        <begin position="28"/>
        <end position="377"/>
    </location>
</feature>
<keyword evidence="2" id="KW-1003">Cell membrane</keyword>
<dbReference type="GO" id="GO:0043235">
    <property type="term" value="C:receptor complex"/>
    <property type="evidence" value="ECO:0007669"/>
    <property type="project" value="TreeGrafter"/>
</dbReference>
<keyword evidence="16" id="KW-1185">Reference proteome</keyword>
<feature type="disulfide bond" evidence="12">
    <location>
        <begin position="243"/>
        <end position="252"/>
    </location>
</feature>
<comment type="caution">
    <text evidence="12">Lacks conserved residue(s) required for the propagation of feature annotation.</text>
</comment>